<accession>G4NFC6</accession>
<reference key="2">
    <citation type="submission" date="2011-05" db="EMBL/GenBank/DDBJ databases">
        <title>The Genome Sequence of Magnaporthe oryzae 70-15.</title>
        <authorList>
            <consortium name="The Broad Institute Genome Sequencing Platform"/>
            <person name="Ma L.-J."/>
            <person name="Dead R."/>
            <person name="Young S.K."/>
            <person name="Zeng Q."/>
            <person name="Gargeya S."/>
            <person name="Fitzgerald M."/>
            <person name="Haas B."/>
            <person name="Abouelleil A."/>
            <person name="Alvarado L."/>
            <person name="Arachchi H.M."/>
            <person name="Berlin A."/>
            <person name="Brown A."/>
            <person name="Chapman S.B."/>
            <person name="Chen Z."/>
            <person name="Dunbar C."/>
            <person name="Freedman E."/>
            <person name="Gearin G."/>
            <person name="Gellesch M."/>
            <person name="Goldberg J."/>
            <person name="Griggs A."/>
            <person name="Gujja S."/>
            <person name="Heiman D."/>
            <person name="Howarth C."/>
            <person name="Larson L."/>
            <person name="Lui A."/>
            <person name="MacDonald P.J.P."/>
            <person name="Mehta T."/>
            <person name="Montmayeur A."/>
            <person name="Murphy C."/>
            <person name="Neiman D."/>
            <person name="Pearson M."/>
            <person name="Priest M."/>
            <person name="Roberts A."/>
            <person name="Saif S."/>
            <person name="Shea T."/>
            <person name="Shenoy N."/>
            <person name="Sisk P."/>
            <person name="Stolte C."/>
            <person name="Sykes S."/>
            <person name="Yandava C."/>
            <person name="Wortman J."/>
            <person name="Nusbaum C."/>
            <person name="Birren B."/>
        </authorList>
    </citation>
    <scope>NUCLEOTIDE SEQUENCE</scope>
    <source>
        <strain>70-15</strain>
    </source>
</reference>
<reference evidence="2 3" key="1">
    <citation type="journal article" date="2005" name="Nature">
        <title>The genome sequence of the rice blast fungus Magnaporthe grisea.</title>
        <authorList>
            <person name="Dean R.A."/>
            <person name="Talbot N.J."/>
            <person name="Ebbole D.J."/>
            <person name="Farman M.L."/>
            <person name="Mitchell T.K."/>
            <person name="Orbach M.J."/>
            <person name="Thon M."/>
            <person name="Kulkarni R."/>
            <person name="Xu J.R."/>
            <person name="Pan H."/>
            <person name="Read N.D."/>
            <person name="Lee Y.H."/>
            <person name="Carbone I."/>
            <person name="Brown D."/>
            <person name="Oh Y.Y."/>
            <person name="Donofrio N."/>
            <person name="Jeong J.S."/>
            <person name="Soanes D.M."/>
            <person name="Djonovic S."/>
            <person name="Kolomiets E."/>
            <person name="Rehmeyer C."/>
            <person name="Li W."/>
            <person name="Harding M."/>
            <person name="Kim S."/>
            <person name="Lebrun M.H."/>
            <person name="Bohnert H."/>
            <person name="Coughlan S."/>
            <person name="Butler J."/>
            <person name="Calvo S."/>
            <person name="Ma L.J."/>
            <person name="Nicol R."/>
            <person name="Purcell S."/>
            <person name="Nusbaum C."/>
            <person name="Galagan J.E."/>
            <person name="Birren B.W."/>
        </authorList>
    </citation>
    <scope>NUCLEOTIDE SEQUENCE [LARGE SCALE GENOMIC DNA]</scope>
    <source>
        <strain evidence="3">70-15 / ATCC MYA-4617 / FGSC 8958</strain>
    </source>
</reference>
<evidence type="ECO:0000256" key="1">
    <source>
        <dbReference type="SAM" id="SignalP"/>
    </source>
</evidence>
<proteinExistence type="predicted"/>
<organism evidence="2 3">
    <name type="scientific">Pyricularia oryzae (strain 70-15 / ATCC MYA-4617 / FGSC 8958)</name>
    <name type="common">Rice blast fungus</name>
    <name type="synonym">Magnaporthe oryzae</name>
    <dbReference type="NCBI Taxonomy" id="242507"/>
    <lineage>
        <taxon>Eukaryota</taxon>
        <taxon>Fungi</taxon>
        <taxon>Dikarya</taxon>
        <taxon>Ascomycota</taxon>
        <taxon>Pezizomycotina</taxon>
        <taxon>Sordariomycetes</taxon>
        <taxon>Sordariomycetidae</taxon>
        <taxon>Magnaporthales</taxon>
        <taxon>Pyriculariaceae</taxon>
        <taxon>Pyricularia</taxon>
    </lineage>
</organism>
<dbReference type="Proteomes" id="UP000009058">
    <property type="component" value="Chromosome 6"/>
</dbReference>
<feature type="signal peptide" evidence="1">
    <location>
        <begin position="1"/>
        <end position="22"/>
    </location>
</feature>
<dbReference type="AlphaFoldDB" id="G4NFC6"/>
<dbReference type="EMBL" id="CM001236">
    <property type="protein sequence ID" value="EHA47220.1"/>
    <property type="molecule type" value="Genomic_DNA"/>
</dbReference>
<feature type="chain" id="PRO_5003466464" evidence="1">
    <location>
        <begin position="23"/>
        <end position="91"/>
    </location>
</feature>
<evidence type="ECO:0000313" key="2">
    <source>
        <dbReference type="EMBL" id="EHA47220.1"/>
    </source>
</evidence>
<dbReference type="OrthoDB" id="10450616at2759"/>
<dbReference type="VEuPathDB" id="FungiDB:MGG_17667"/>
<dbReference type="InParanoid" id="G4NFC6"/>
<keyword evidence="3" id="KW-1185">Reference proteome</keyword>
<dbReference type="GeneID" id="12986077"/>
<dbReference type="KEGG" id="mgr:MGG_17667"/>
<dbReference type="RefSeq" id="XP_003719587.1">
    <property type="nucleotide sequence ID" value="XM_003719539.1"/>
</dbReference>
<dbReference type="HOGENOM" id="CLU_2427458_0_0_1"/>
<keyword evidence="1" id="KW-0732">Signal</keyword>
<protein>
    <submittedName>
        <fullName evidence="2">Uncharacterized protein</fullName>
    </submittedName>
</protein>
<sequence length="91" mass="9841">MHLQSCIATAAAALAMLPCVIAAGPSGVKAESSVRNPKYGDHCELTACQATWTGGSKSEPCPPKNINVDARKVIQQHEFESESDTWWKRDI</sequence>
<evidence type="ECO:0000313" key="3">
    <source>
        <dbReference type="Proteomes" id="UP000009058"/>
    </source>
</evidence>
<name>G4NFC6_PYRO7</name>
<gene>
    <name evidence="2" type="ORF">MGG_17667</name>
</gene>